<accession>V5HAL8</accession>
<reference evidence="7" key="1">
    <citation type="journal article" date="2015" name="Sci. Rep.">
        <title>Tissue- and time-dependent transcription in Ixodes ricinus salivary glands and midguts when blood feeding on the vertebrate host.</title>
        <authorList>
            <person name="Kotsyfakis M."/>
            <person name="Schwarz A."/>
            <person name="Erhart J."/>
            <person name="Ribeiro J.M."/>
        </authorList>
    </citation>
    <scope>NUCLEOTIDE SEQUENCE</scope>
    <source>
        <tissue evidence="7">Salivary gland and midgut</tissue>
    </source>
</reference>
<evidence type="ECO:0000256" key="1">
    <source>
        <dbReference type="ARBA" id="ARBA00004370"/>
    </source>
</evidence>
<dbReference type="PANTHER" id="PTHR48021">
    <property type="match status" value="1"/>
</dbReference>
<feature type="signal peptide" evidence="6">
    <location>
        <begin position="1"/>
        <end position="21"/>
    </location>
</feature>
<keyword evidence="4 5" id="KW-0472">Membrane</keyword>
<keyword evidence="6" id="KW-0732">Signal</keyword>
<sequence>MFMQQFSAICIILFFANDIFAATGTSMSPEDCTIIVGVIQVAVLLAATLLIDRLERKVLLLLSSAVTSLSLVLPRTVLPLQEGPRRRVSRVLRLAAIGRALCVLFRFLDGVGSPAVGDPGRNAASSCQGLCHGNLHSLLFFVWFCGRQGVP</sequence>
<dbReference type="InterPro" id="IPR050549">
    <property type="entry name" value="MFS_Trehalose_Transporter"/>
</dbReference>
<dbReference type="PANTHER" id="PTHR48021:SF1">
    <property type="entry name" value="GH07001P-RELATED"/>
    <property type="match status" value="1"/>
</dbReference>
<dbReference type="InterPro" id="IPR005828">
    <property type="entry name" value="MFS_sugar_transport-like"/>
</dbReference>
<dbReference type="EMBL" id="GANP01014355">
    <property type="protein sequence ID" value="JAB70113.1"/>
    <property type="molecule type" value="mRNA"/>
</dbReference>
<evidence type="ECO:0000256" key="5">
    <source>
        <dbReference type="SAM" id="Phobius"/>
    </source>
</evidence>
<evidence type="ECO:0000313" key="7">
    <source>
        <dbReference type="EMBL" id="JAB70113.1"/>
    </source>
</evidence>
<dbReference type="InterPro" id="IPR036259">
    <property type="entry name" value="MFS_trans_sf"/>
</dbReference>
<keyword evidence="2 5" id="KW-0812">Transmembrane</keyword>
<feature type="transmembrane region" description="Helical" evidence="5">
    <location>
        <begin position="31"/>
        <end position="51"/>
    </location>
</feature>
<feature type="transmembrane region" description="Helical" evidence="5">
    <location>
        <begin position="58"/>
        <end position="78"/>
    </location>
</feature>
<name>V5HAL8_IXORI</name>
<proteinExistence type="evidence at transcript level"/>
<dbReference type="GO" id="GO:0022857">
    <property type="term" value="F:transmembrane transporter activity"/>
    <property type="evidence" value="ECO:0007669"/>
    <property type="project" value="InterPro"/>
</dbReference>
<feature type="chain" id="PRO_5004735543" evidence="6">
    <location>
        <begin position="22"/>
        <end position="151"/>
    </location>
</feature>
<dbReference type="GO" id="GO:0016020">
    <property type="term" value="C:membrane"/>
    <property type="evidence" value="ECO:0007669"/>
    <property type="project" value="UniProtKB-SubCell"/>
</dbReference>
<dbReference type="AlphaFoldDB" id="V5HAL8"/>
<organism evidence="7">
    <name type="scientific">Ixodes ricinus</name>
    <name type="common">Common tick</name>
    <name type="synonym">Acarus ricinus</name>
    <dbReference type="NCBI Taxonomy" id="34613"/>
    <lineage>
        <taxon>Eukaryota</taxon>
        <taxon>Metazoa</taxon>
        <taxon>Ecdysozoa</taxon>
        <taxon>Arthropoda</taxon>
        <taxon>Chelicerata</taxon>
        <taxon>Arachnida</taxon>
        <taxon>Acari</taxon>
        <taxon>Parasitiformes</taxon>
        <taxon>Ixodida</taxon>
        <taxon>Ixodoidea</taxon>
        <taxon>Ixodidae</taxon>
        <taxon>Ixodinae</taxon>
        <taxon>Ixodes</taxon>
    </lineage>
</organism>
<evidence type="ECO:0000256" key="6">
    <source>
        <dbReference type="SAM" id="SignalP"/>
    </source>
</evidence>
<protein>
    <submittedName>
        <fullName evidence="7">Putative integral to membrane</fullName>
    </submittedName>
</protein>
<dbReference type="Gene3D" id="1.20.1250.20">
    <property type="entry name" value="MFS general substrate transporter like domains"/>
    <property type="match status" value="1"/>
</dbReference>
<comment type="subcellular location">
    <subcellularLocation>
        <location evidence="1">Membrane</location>
    </subcellularLocation>
</comment>
<evidence type="ECO:0000256" key="4">
    <source>
        <dbReference type="ARBA" id="ARBA00023136"/>
    </source>
</evidence>
<keyword evidence="3 5" id="KW-1133">Transmembrane helix</keyword>
<evidence type="ECO:0000256" key="3">
    <source>
        <dbReference type="ARBA" id="ARBA00022989"/>
    </source>
</evidence>
<evidence type="ECO:0000256" key="2">
    <source>
        <dbReference type="ARBA" id="ARBA00022692"/>
    </source>
</evidence>
<dbReference type="Pfam" id="PF00083">
    <property type="entry name" value="Sugar_tr"/>
    <property type="match status" value="1"/>
</dbReference>